<protein>
    <submittedName>
        <fullName evidence="4">Glycosyltransferase</fullName>
        <ecNumber evidence="4">2.4.-.-</ecNumber>
    </submittedName>
</protein>
<dbReference type="InterPro" id="IPR028098">
    <property type="entry name" value="Glyco_trans_4-like_N"/>
</dbReference>
<dbReference type="Proteomes" id="UP001595583">
    <property type="component" value="Unassembled WGS sequence"/>
</dbReference>
<keyword evidence="5" id="KW-1185">Reference proteome</keyword>
<dbReference type="PANTHER" id="PTHR46401">
    <property type="entry name" value="GLYCOSYLTRANSFERASE WBBK-RELATED"/>
    <property type="match status" value="1"/>
</dbReference>
<evidence type="ECO:0000313" key="4">
    <source>
        <dbReference type="EMBL" id="MFC3204661.1"/>
    </source>
</evidence>
<evidence type="ECO:0000259" key="3">
    <source>
        <dbReference type="Pfam" id="PF13439"/>
    </source>
</evidence>
<dbReference type="EMBL" id="JBHRTK010000001">
    <property type="protein sequence ID" value="MFC3204661.1"/>
    <property type="molecule type" value="Genomic_DNA"/>
</dbReference>
<evidence type="ECO:0000256" key="1">
    <source>
        <dbReference type="ARBA" id="ARBA00022679"/>
    </source>
</evidence>
<dbReference type="Gene3D" id="3.40.50.2000">
    <property type="entry name" value="Glycogen Phosphorylase B"/>
    <property type="match status" value="2"/>
</dbReference>
<comment type="caution">
    <text evidence="4">The sequence shown here is derived from an EMBL/GenBank/DDBJ whole genome shotgun (WGS) entry which is preliminary data.</text>
</comment>
<gene>
    <name evidence="4" type="ORF">ACFOHJ_00315</name>
</gene>
<feature type="domain" description="Glycosyl transferase family 1" evidence="2">
    <location>
        <begin position="229"/>
        <end position="326"/>
    </location>
</feature>
<dbReference type="Pfam" id="PF13439">
    <property type="entry name" value="Glyco_transf_4"/>
    <property type="match status" value="1"/>
</dbReference>
<accession>A0ABV7K3U9</accession>
<name>A0ABV7K3U9_9HYPH</name>
<sequence>MTLDAVGGVWQYALGLAQQLQALGDFVVLAGLGPEPEPCDRREAEAFSTLEWLASPPDWLAADEQAVAGLGDELDRLVRGYAIDLVQVNEPGQAAHLELSCPLVAVSHSCIATWFQAVRGTPPPNEWTWQQGRTGVGLKRADLVVAPSFSHRGALRACYGLLPRLAVVYNAATNFAPSGNRNDTVFAAGRWWDEGKNGHVLDQAAALVEWPVLAAGATVGPNGSCMTFENLIALGPITHAEVLSLAGRSGLFVSPSLYEPFGLGALEAAAAGTPLLLADIPTYRELWGDVAAFFAPRDHQALAAQINRLTQDEALRRRMGAAARQRARRLTYQRQAVSMRRAYDSVEAVRIGRS</sequence>
<evidence type="ECO:0000313" key="5">
    <source>
        <dbReference type="Proteomes" id="UP001595583"/>
    </source>
</evidence>
<proteinExistence type="predicted"/>
<reference evidence="5" key="1">
    <citation type="journal article" date="2019" name="Int. J. Syst. Evol. Microbiol.">
        <title>The Global Catalogue of Microorganisms (GCM) 10K type strain sequencing project: providing services to taxonomists for standard genome sequencing and annotation.</title>
        <authorList>
            <consortium name="The Broad Institute Genomics Platform"/>
            <consortium name="The Broad Institute Genome Sequencing Center for Infectious Disease"/>
            <person name="Wu L."/>
            <person name="Ma J."/>
        </authorList>
    </citation>
    <scope>NUCLEOTIDE SEQUENCE [LARGE SCALE GENOMIC DNA]</scope>
    <source>
        <strain evidence="5">KCTC 52165</strain>
    </source>
</reference>
<keyword evidence="1 4" id="KW-0808">Transferase</keyword>
<dbReference type="SUPFAM" id="SSF53756">
    <property type="entry name" value="UDP-Glycosyltransferase/glycogen phosphorylase"/>
    <property type="match status" value="1"/>
</dbReference>
<feature type="domain" description="Glycosyltransferase subfamily 4-like N-terminal" evidence="3">
    <location>
        <begin position="6"/>
        <end position="171"/>
    </location>
</feature>
<evidence type="ECO:0000259" key="2">
    <source>
        <dbReference type="Pfam" id="PF00534"/>
    </source>
</evidence>
<dbReference type="EC" id="2.4.-.-" evidence="4"/>
<organism evidence="4 5">
    <name type="scientific">Aquamicrobium soli</name>
    <dbReference type="NCBI Taxonomy" id="1811518"/>
    <lineage>
        <taxon>Bacteria</taxon>
        <taxon>Pseudomonadati</taxon>
        <taxon>Pseudomonadota</taxon>
        <taxon>Alphaproteobacteria</taxon>
        <taxon>Hyphomicrobiales</taxon>
        <taxon>Phyllobacteriaceae</taxon>
        <taxon>Aquamicrobium</taxon>
    </lineage>
</organism>
<dbReference type="Pfam" id="PF00534">
    <property type="entry name" value="Glycos_transf_1"/>
    <property type="match status" value="1"/>
</dbReference>
<dbReference type="GO" id="GO:0016757">
    <property type="term" value="F:glycosyltransferase activity"/>
    <property type="evidence" value="ECO:0007669"/>
    <property type="project" value="UniProtKB-KW"/>
</dbReference>
<dbReference type="PANTHER" id="PTHR46401:SF2">
    <property type="entry name" value="GLYCOSYLTRANSFERASE WBBK-RELATED"/>
    <property type="match status" value="1"/>
</dbReference>
<keyword evidence="4" id="KW-0328">Glycosyltransferase</keyword>
<dbReference type="InterPro" id="IPR001296">
    <property type="entry name" value="Glyco_trans_1"/>
</dbReference>